<organism evidence="2 3">
    <name type="scientific">Sinimarinibacterium thermocellulolyticum</name>
    <dbReference type="NCBI Taxonomy" id="3170016"/>
    <lineage>
        <taxon>Bacteria</taxon>
        <taxon>Pseudomonadati</taxon>
        <taxon>Pseudomonadota</taxon>
        <taxon>Gammaproteobacteria</taxon>
        <taxon>Nevskiales</taxon>
        <taxon>Nevskiaceae</taxon>
        <taxon>Sinimarinibacterium</taxon>
    </lineage>
</organism>
<dbReference type="Pfam" id="PF00378">
    <property type="entry name" value="ECH_1"/>
    <property type="match status" value="1"/>
</dbReference>
<sequence length="271" mass="28958">MRWPETTTLLLRADDGVLHVTLNRPDARNALNALMIDELDAVFDAIAASREVRAVVLRGAGGHFCAGADLKEVIAGGLKAPAPGEADPIEAWSRRFGAMLRKAGQLPAVLIAVCEGAVLGGGLGFSCVSDIAFAQVDAKFGLPETTRGLPPAQIAPFVVERIGLTQARRLCLTGAQFRGREALALGLVHECFDDETELQTRLDASLEQILHCAPQANAVTKDIILKVARMDMDAVLDDAARQFARCVRGPEAPEGIAAFMQKRAPKWARGT</sequence>
<gene>
    <name evidence="2" type="ORF">ABSH63_09135</name>
</gene>
<dbReference type="EMBL" id="JBEPIJ010000009">
    <property type="protein sequence ID" value="MES0874165.1"/>
    <property type="molecule type" value="Genomic_DNA"/>
</dbReference>
<dbReference type="Gene3D" id="3.90.226.10">
    <property type="entry name" value="2-enoyl-CoA Hydratase, Chain A, domain 1"/>
    <property type="match status" value="1"/>
</dbReference>
<dbReference type="PANTHER" id="PTHR42964:SF1">
    <property type="entry name" value="POLYKETIDE BIOSYNTHESIS ENOYL-COA HYDRATASE PKSH-RELATED"/>
    <property type="match status" value="1"/>
</dbReference>
<dbReference type="InterPro" id="IPR029045">
    <property type="entry name" value="ClpP/crotonase-like_dom_sf"/>
</dbReference>
<dbReference type="InterPro" id="IPR051683">
    <property type="entry name" value="Enoyl-CoA_Hydratase/Isomerase"/>
</dbReference>
<dbReference type="CDD" id="cd06558">
    <property type="entry name" value="crotonase-like"/>
    <property type="match status" value="1"/>
</dbReference>
<protein>
    <submittedName>
        <fullName evidence="2">Enoyl-CoA hydratase-related protein</fullName>
    </submittedName>
</protein>
<proteinExistence type="inferred from homology"/>
<dbReference type="RefSeq" id="WP_352889187.1">
    <property type="nucleotide sequence ID" value="NZ_JBEPIJ010000009.1"/>
</dbReference>
<comment type="caution">
    <text evidence="2">The sequence shown here is derived from an EMBL/GenBank/DDBJ whole genome shotgun (WGS) entry which is preliminary data.</text>
</comment>
<evidence type="ECO:0000313" key="3">
    <source>
        <dbReference type="Proteomes" id="UP001465331"/>
    </source>
</evidence>
<dbReference type="PANTHER" id="PTHR42964">
    <property type="entry name" value="ENOYL-COA HYDRATASE"/>
    <property type="match status" value="1"/>
</dbReference>
<keyword evidence="3" id="KW-1185">Reference proteome</keyword>
<evidence type="ECO:0000313" key="2">
    <source>
        <dbReference type="EMBL" id="MES0874165.1"/>
    </source>
</evidence>
<dbReference type="InterPro" id="IPR001753">
    <property type="entry name" value="Enoyl-CoA_hydra/iso"/>
</dbReference>
<evidence type="ECO:0000256" key="1">
    <source>
        <dbReference type="ARBA" id="ARBA00005254"/>
    </source>
</evidence>
<dbReference type="Proteomes" id="UP001465331">
    <property type="component" value="Unassembled WGS sequence"/>
</dbReference>
<reference evidence="2 3" key="1">
    <citation type="submission" date="2024-06" db="EMBL/GenBank/DDBJ databases">
        <authorList>
            <person name="Li Z."/>
            <person name="Jiang Y."/>
        </authorList>
    </citation>
    <scope>NUCLEOTIDE SEQUENCE [LARGE SCALE GENOMIC DNA]</scope>
    <source>
        <strain evidence="2 3">HSW-8</strain>
    </source>
</reference>
<comment type="similarity">
    <text evidence="1">Belongs to the enoyl-CoA hydratase/isomerase family.</text>
</comment>
<accession>A0ABV2ABS4</accession>
<name>A0ABV2ABS4_9GAMM</name>
<dbReference type="SUPFAM" id="SSF52096">
    <property type="entry name" value="ClpP/crotonase"/>
    <property type="match status" value="1"/>
</dbReference>
<dbReference type="InterPro" id="IPR014748">
    <property type="entry name" value="Enoyl-CoA_hydra_C"/>
</dbReference>
<dbReference type="Gene3D" id="1.10.12.10">
    <property type="entry name" value="Lyase 2-enoyl-coa Hydratase, Chain A, domain 2"/>
    <property type="match status" value="1"/>
</dbReference>